<dbReference type="InterPro" id="IPR036879">
    <property type="entry name" value="TF_MADSbox_sf"/>
</dbReference>
<dbReference type="PROSITE" id="PS50066">
    <property type="entry name" value="MADS_BOX_2"/>
    <property type="match status" value="1"/>
</dbReference>
<dbReference type="InterPro" id="IPR033896">
    <property type="entry name" value="MEF2-like_N"/>
</dbReference>
<dbReference type="GO" id="GO:0000977">
    <property type="term" value="F:RNA polymerase II transcription regulatory region sequence-specific DNA binding"/>
    <property type="evidence" value="ECO:0007669"/>
    <property type="project" value="InterPro"/>
</dbReference>
<dbReference type="GO" id="GO:0046983">
    <property type="term" value="F:protein dimerization activity"/>
    <property type="evidence" value="ECO:0007669"/>
    <property type="project" value="InterPro"/>
</dbReference>
<organism evidence="8 9">
    <name type="scientific">Cinnamomum micranthum f. kanehirae</name>
    <dbReference type="NCBI Taxonomy" id="337451"/>
    <lineage>
        <taxon>Eukaryota</taxon>
        <taxon>Viridiplantae</taxon>
        <taxon>Streptophyta</taxon>
        <taxon>Embryophyta</taxon>
        <taxon>Tracheophyta</taxon>
        <taxon>Spermatophyta</taxon>
        <taxon>Magnoliopsida</taxon>
        <taxon>Magnoliidae</taxon>
        <taxon>Laurales</taxon>
        <taxon>Lauraceae</taxon>
        <taxon>Cinnamomum</taxon>
    </lineage>
</organism>
<dbReference type="Pfam" id="PF00319">
    <property type="entry name" value="SRF-TF"/>
    <property type="match status" value="1"/>
</dbReference>
<dbReference type="AlphaFoldDB" id="A0A3S3NCZ6"/>
<evidence type="ECO:0000259" key="6">
    <source>
        <dbReference type="PROSITE" id="PS50066"/>
    </source>
</evidence>
<evidence type="ECO:0000256" key="1">
    <source>
        <dbReference type="ARBA" id="ARBA00004123"/>
    </source>
</evidence>
<keyword evidence="4" id="KW-0804">Transcription</keyword>
<gene>
    <name evidence="8" type="ORF">CKAN_02189500</name>
</gene>
<dbReference type="GO" id="GO:0003700">
    <property type="term" value="F:DNA-binding transcription factor activity"/>
    <property type="evidence" value="ECO:0007669"/>
    <property type="project" value="InterPro"/>
</dbReference>
<feature type="domain" description="MADS-box" evidence="6">
    <location>
        <begin position="1"/>
        <end position="61"/>
    </location>
</feature>
<dbReference type="SMART" id="SM00432">
    <property type="entry name" value="MADS"/>
    <property type="match status" value="1"/>
</dbReference>
<evidence type="ECO:0000256" key="5">
    <source>
        <dbReference type="ARBA" id="ARBA00023242"/>
    </source>
</evidence>
<dbReference type="PRINTS" id="PR00404">
    <property type="entry name" value="MADSDOMAIN"/>
</dbReference>
<comment type="caution">
    <text evidence="8">The sequence shown here is derived from an EMBL/GenBank/DDBJ whole genome shotgun (WGS) entry which is preliminary data.</text>
</comment>
<accession>A0A3S3NCZ6</accession>
<reference evidence="8 9" key="1">
    <citation type="journal article" date="2019" name="Nat. Plants">
        <title>Stout camphor tree genome fills gaps in understanding of flowering plant genome evolution.</title>
        <authorList>
            <person name="Chaw S.M."/>
            <person name="Liu Y.C."/>
            <person name="Wu Y.W."/>
            <person name="Wang H.Y."/>
            <person name="Lin C.I."/>
            <person name="Wu C.S."/>
            <person name="Ke H.M."/>
            <person name="Chang L.Y."/>
            <person name="Hsu C.Y."/>
            <person name="Yang H.T."/>
            <person name="Sudianto E."/>
            <person name="Hsu M.H."/>
            <person name="Wu K.P."/>
            <person name="Wang L.N."/>
            <person name="Leebens-Mack J.H."/>
            <person name="Tsai I.J."/>
        </authorList>
    </citation>
    <scope>NUCLEOTIDE SEQUENCE [LARGE SCALE GENOMIC DNA]</scope>
    <source>
        <strain evidence="9">cv. Chaw 1501</strain>
        <tissue evidence="8">Young leaves</tissue>
    </source>
</reference>
<keyword evidence="3" id="KW-0238">DNA-binding</keyword>
<evidence type="ECO:0000313" key="9">
    <source>
        <dbReference type="Proteomes" id="UP000283530"/>
    </source>
</evidence>
<evidence type="ECO:0000256" key="3">
    <source>
        <dbReference type="ARBA" id="ARBA00023125"/>
    </source>
</evidence>
<dbReference type="GO" id="GO:0045944">
    <property type="term" value="P:positive regulation of transcription by RNA polymerase II"/>
    <property type="evidence" value="ECO:0007669"/>
    <property type="project" value="InterPro"/>
</dbReference>
<dbReference type="OrthoDB" id="10290369at2759"/>
<dbReference type="Gene3D" id="3.40.1810.10">
    <property type="entry name" value="Transcription factor, MADS-box"/>
    <property type="match status" value="1"/>
</dbReference>
<evidence type="ECO:0000313" key="8">
    <source>
        <dbReference type="EMBL" id="RWR92676.1"/>
    </source>
</evidence>
<evidence type="ECO:0000256" key="4">
    <source>
        <dbReference type="ARBA" id="ARBA00023163"/>
    </source>
</evidence>
<dbReference type="InterPro" id="IPR050142">
    <property type="entry name" value="MADS-box/MEF2_TF"/>
</dbReference>
<dbReference type="InterPro" id="IPR002100">
    <property type="entry name" value="TF_MADSbox"/>
</dbReference>
<protein>
    <submittedName>
        <fullName evidence="8">Agamous-like MADS-box protein AGL12</fullName>
    </submittedName>
</protein>
<dbReference type="Pfam" id="PF01486">
    <property type="entry name" value="K-box"/>
    <property type="match status" value="1"/>
</dbReference>
<keyword evidence="2" id="KW-0805">Transcription regulation</keyword>
<feature type="domain" description="K-box" evidence="7">
    <location>
        <begin position="86"/>
        <end position="176"/>
    </location>
</feature>
<comment type="subcellular location">
    <subcellularLocation>
        <location evidence="1">Nucleus</location>
    </subcellularLocation>
</comment>
<dbReference type="PANTHER" id="PTHR48019">
    <property type="entry name" value="SERUM RESPONSE FACTOR HOMOLOG"/>
    <property type="match status" value="1"/>
</dbReference>
<keyword evidence="9" id="KW-1185">Reference proteome</keyword>
<dbReference type="GO" id="GO:0005634">
    <property type="term" value="C:nucleus"/>
    <property type="evidence" value="ECO:0007669"/>
    <property type="project" value="UniProtKB-SubCell"/>
</dbReference>
<dbReference type="InterPro" id="IPR002487">
    <property type="entry name" value="TF_Kbox"/>
</dbReference>
<evidence type="ECO:0000256" key="2">
    <source>
        <dbReference type="ARBA" id="ARBA00023015"/>
    </source>
</evidence>
<dbReference type="EMBL" id="QPKB01000009">
    <property type="protein sequence ID" value="RWR92676.1"/>
    <property type="molecule type" value="Genomic_DNA"/>
</dbReference>
<proteinExistence type="predicted"/>
<sequence>MVRGKRQMKRIENPVHQQVSFCKRRGGLLKKAKELSILCDADIGMIIFSKHGKLHELATKGTMQGMIERYKETWCAAEAEEEAHKSLELKQEVDVLKQEIQMLQMGFRCMFGNRSEKETLDELHGMERYLENRIRLVRTEKMQNMFQEIQLLRNKDEMLEAANEFLQGKALEQNLIFNMPPATAGNGFFDGTPVLTGPPSPLIIQNEVFQILEALNCA</sequence>
<dbReference type="PROSITE" id="PS51297">
    <property type="entry name" value="K_BOX"/>
    <property type="match status" value="1"/>
</dbReference>
<keyword evidence="5" id="KW-0539">Nucleus</keyword>
<name>A0A3S3NCZ6_9MAGN</name>
<dbReference type="Proteomes" id="UP000283530">
    <property type="component" value="Unassembled WGS sequence"/>
</dbReference>
<dbReference type="CDD" id="cd00265">
    <property type="entry name" value="MADS_MEF2_like"/>
    <property type="match status" value="1"/>
</dbReference>
<dbReference type="SUPFAM" id="SSF55455">
    <property type="entry name" value="SRF-like"/>
    <property type="match status" value="1"/>
</dbReference>
<evidence type="ECO:0000259" key="7">
    <source>
        <dbReference type="PROSITE" id="PS51297"/>
    </source>
</evidence>